<dbReference type="Proteomes" id="UP000642748">
    <property type="component" value="Unassembled WGS sequence"/>
</dbReference>
<protein>
    <submittedName>
        <fullName evidence="1">Uncharacterized protein</fullName>
    </submittedName>
</protein>
<accession>A0A8J3VUF0</accession>
<dbReference type="AlphaFoldDB" id="A0A8J3VUF0"/>
<name>A0A8J3VUF0_9ACTN</name>
<sequence>MTSKAVTALVAAGALVAGGLVGGGVGAVAALASAEPHGPSAPPPVTGLPNGNQRYLPGVKVSAISDGWLKQKNQWTCEPDDSKHGPASGAKNQLDCTAPGDLSYLVSVEIEYDDETHVRAVDADCAPVIKPGNKYCTTTFANLAQLIVSFAHPDLQKQAQDWGTQNADSDNSTTIGGVRLAVMLDPHFIEATPDA</sequence>
<reference evidence="1" key="1">
    <citation type="submission" date="2021-01" db="EMBL/GenBank/DDBJ databases">
        <title>Whole genome shotgun sequence of Rugosimonospora africana NBRC 104875.</title>
        <authorList>
            <person name="Komaki H."/>
            <person name="Tamura T."/>
        </authorList>
    </citation>
    <scope>NUCLEOTIDE SEQUENCE</scope>
    <source>
        <strain evidence="1">NBRC 104875</strain>
    </source>
</reference>
<comment type="caution">
    <text evidence="1">The sequence shown here is derived from an EMBL/GenBank/DDBJ whole genome shotgun (WGS) entry which is preliminary data.</text>
</comment>
<organism evidence="1 2">
    <name type="scientific">Rugosimonospora africana</name>
    <dbReference type="NCBI Taxonomy" id="556532"/>
    <lineage>
        <taxon>Bacteria</taxon>
        <taxon>Bacillati</taxon>
        <taxon>Actinomycetota</taxon>
        <taxon>Actinomycetes</taxon>
        <taxon>Micromonosporales</taxon>
        <taxon>Micromonosporaceae</taxon>
        <taxon>Rugosimonospora</taxon>
    </lineage>
</organism>
<dbReference type="EMBL" id="BONZ01000081">
    <property type="protein sequence ID" value="GIH19452.1"/>
    <property type="molecule type" value="Genomic_DNA"/>
</dbReference>
<evidence type="ECO:0000313" key="2">
    <source>
        <dbReference type="Proteomes" id="UP000642748"/>
    </source>
</evidence>
<gene>
    <name evidence="1" type="ORF">Raf01_76240</name>
</gene>
<proteinExistence type="predicted"/>
<evidence type="ECO:0000313" key="1">
    <source>
        <dbReference type="EMBL" id="GIH19452.1"/>
    </source>
</evidence>
<keyword evidence="2" id="KW-1185">Reference proteome</keyword>
<dbReference type="RefSeq" id="WP_203922911.1">
    <property type="nucleotide sequence ID" value="NZ_BONZ01000081.1"/>
</dbReference>